<accession>A0A4Q7NE95</accession>
<sequence>MKKLVLGLALSLASTAPMAQPFPSQPLTLIVPYAAGGSSDALARALAQVVGKAAGVTVVVENRPGGGTVIGAQALLAKPADGQTVLMMAASFVINPYLIKSLPFDARKDFQPVTALASNPHVLVVSSKVPAQDLKGFIDWAKAQQGKASFSSFGNGSSGHLGFELFKQRAGVEMLHVPYKGSAPATMAVLSGEVDATLGDVGVVAPHIAAGKLRALAVSGTSRSAALPGVPTFAQAGLEGFSSETWMGLLTRAGVAQDRVDRLHDLFAQALKDPEVQKTLQQQGMEAKPSTPTEFARFLQQQSDQYRVAVEKAGLRPE</sequence>
<dbReference type="Gene3D" id="3.40.190.150">
    <property type="entry name" value="Bordetella uptake gene, domain 1"/>
    <property type="match status" value="1"/>
</dbReference>
<feature type="signal peptide" evidence="2">
    <location>
        <begin position="1"/>
        <end position="19"/>
    </location>
</feature>
<dbReference type="PANTHER" id="PTHR42928:SF5">
    <property type="entry name" value="BLR1237 PROTEIN"/>
    <property type="match status" value="1"/>
</dbReference>
<organism evidence="3 4">
    <name type="scientific">Pigmentiphaga kullae</name>
    <dbReference type="NCBI Taxonomy" id="151784"/>
    <lineage>
        <taxon>Bacteria</taxon>
        <taxon>Pseudomonadati</taxon>
        <taxon>Pseudomonadota</taxon>
        <taxon>Betaproteobacteria</taxon>
        <taxon>Burkholderiales</taxon>
        <taxon>Alcaligenaceae</taxon>
        <taxon>Pigmentiphaga</taxon>
    </lineage>
</organism>
<dbReference type="PIRSF" id="PIRSF017082">
    <property type="entry name" value="YflP"/>
    <property type="match status" value="1"/>
</dbReference>
<name>A0A4Q7NE95_9BURK</name>
<comment type="caution">
    <text evidence="3">The sequence shown here is derived from an EMBL/GenBank/DDBJ whole genome shotgun (WGS) entry which is preliminary data.</text>
</comment>
<keyword evidence="3" id="KW-0675">Receptor</keyword>
<evidence type="ECO:0000256" key="1">
    <source>
        <dbReference type="ARBA" id="ARBA00006987"/>
    </source>
</evidence>
<evidence type="ECO:0000313" key="4">
    <source>
        <dbReference type="Proteomes" id="UP000292445"/>
    </source>
</evidence>
<dbReference type="EMBL" id="SGXC01000002">
    <property type="protein sequence ID" value="RZS81346.1"/>
    <property type="molecule type" value="Genomic_DNA"/>
</dbReference>
<evidence type="ECO:0000256" key="2">
    <source>
        <dbReference type="SAM" id="SignalP"/>
    </source>
</evidence>
<dbReference type="Gene3D" id="3.40.190.10">
    <property type="entry name" value="Periplasmic binding protein-like II"/>
    <property type="match status" value="1"/>
</dbReference>
<dbReference type="AlphaFoldDB" id="A0A4Q7NE95"/>
<proteinExistence type="inferred from homology"/>
<dbReference type="Pfam" id="PF03401">
    <property type="entry name" value="TctC"/>
    <property type="match status" value="1"/>
</dbReference>
<dbReference type="OrthoDB" id="8682861at2"/>
<dbReference type="InterPro" id="IPR042100">
    <property type="entry name" value="Bug_dom1"/>
</dbReference>
<dbReference type="PANTHER" id="PTHR42928">
    <property type="entry name" value="TRICARBOXYLATE-BINDING PROTEIN"/>
    <property type="match status" value="1"/>
</dbReference>
<reference evidence="3 4" key="1">
    <citation type="submission" date="2019-02" db="EMBL/GenBank/DDBJ databases">
        <title>Genomic Encyclopedia of Type Strains, Phase IV (KMG-IV): sequencing the most valuable type-strain genomes for metagenomic binning, comparative biology and taxonomic classification.</title>
        <authorList>
            <person name="Goeker M."/>
        </authorList>
    </citation>
    <scope>NUCLEOTIDE SEQUENCE [LARGE SCALE GENOMIC DNA]</scope>
    <source>
        <strain evidence="3 4">K24</strain>
    </source>
</reference>
<protein>
    <submittedName>
        <fullName evidence="3">Tripartite-type tricarboxylate transporter receptor subunit TctC</fullName>
    </submittedName>
</protein>
<keyword evidence="4" id="KW-1185">Reference proteome</keyword>
<dbReference type="RefSeq" id="WP_130359068.1">
    <property type="nucleotide sequence ID" value="NZ_SGXC01000002.1"/>
</dbReference>
<evidence type="ECO:0000313" key="3">
    <source>
        <dbReference type="EMBL" id="RZS81346.1"/>
    </source>
</evidence>
<dbReference type="Proteomes" id="UP000292445">
    <property type="component" value="Unassembled WGS sequence"/>
</dbReference>
<dbReference type="CDD" id="cd07012">
    <property type="entry name" value="PBP2_Bug_TTT"/>
    <property type="match status" value="1"/>
</dbReference>
<feature type="chain" id="PRO_5020260722" evidence="2">
    <location>
        <begin position="20"/>
        <end position="318"/>
    </location>
</feature>
<comment type="similarity">
    <text evidence="1">Belongs to the UPF0065 (bug) family.</text>
</comment>
<gene>
    <name evidence="3" type="ORF">EV675_3969</name>
</gene>
<dbReference type="InterPro" id="IPR005064">
    <property type="entry name" value="BUG"/>
</dbReference>
<keyword evidence="2" id="KW-0732">Signal</keyword>
<dbReference type="SUPFAM" id="SSF53850">
    <property type="entry name" value="Periplasmic binding protein-like II"/>
    <property type="match status" value="1"/>
</dbReference>